<organism evidence="1 2">
    <name type="scientific">Pseudomonas putida</name>
    <name type="common">Arthrobacter siderocapsulatus</name>
    <dbReference type="NCBI Taxonomy" id="303"/>
    <lineage>
        <taxon>Bacteria</taxon>
        <taxon>Pseudomonadati</taxon>
        <taxon>Pseudomonadota</taxon>
        <taxon>Gammaproteobacteria</taxon>
        <taxon>Pseudomonadales</taxon>
        <taxon>Pseudomonadaceae</taxon>
        <taxon>Pseudomonas</taxon>
    </lineage>
</organism>
<protein>
    <submittedName>
        <fullName evidence="1">Uncharacterized protein</fullName>
    </submittedName>
</protein>
<gene>
    <name evidence="1" type="ORF">PPUN14671_09150</name>
</gene>
<reference evidence="1" key="1">
    <citation type="submission" date="2023-01" db="EMBL/GenBank/DDBJ databases">
        <title>Whole-genome sequence of Pseudomonas putida NBRC 14671.</title>
        <authorList>
            <person name="Morohoshi T."/>
            <person name="Someya N."/>
        </authorList>
    </citation>
    <scope>NUCLEOTIDE SEQUENCE</scope>
    <source>
        <strain evidence="1">NBRC 14671</strain>
    </source>
</reference>
<proteinExistence type="predicted"/>
<dbReference type="EMBL" id="BSKJ01000002">
    <property type="protein sequence ID" value="GLO34082.1"/>
    <property type="molecule type" value="Genomic_DNA"/>
</dbReference>
<name>A0AA37VS50_PSEPU</name>
<dbReference type="RefSeq" id="WP_284353404.1">
    <property type="nucleotide sequence ID" value="NZ_BSKF01000001.1"/>
</dbReference>
<sequence>MRYPRFLAALLFIGINGCVQYHPLPVDEKNIEPSLNEDNTIHGLPAAPDQTGAISNLNKHSDWHLKKPAHLKKHQPSLGDTSLGLGVFSLIAGGAAAGALLASDSTIQSDRHQITVHVSNHEKPSDTMSCMHDYLIPLQSNLNTVPSTHFINVKIKETRLRLRNAQTSITLPTPDLEQLERTFKEAANQKSTLVSTSSNLLSRRAIKSDAERKEIKPAEKELTDYMPALIK</sequence>
<evidence type="ECO:0000313" key="1">
    <source>
        <dbReference type="EMBL" id="GLO34082.1"/>
    </source>
</evidence>
<comment type="caution">
    <text evidence="1">The sequence shown here is derived from an EMBL/GenBank/DDBJ whole genome shotgun (WGS) entry which is preliminary data.</text>
</comment>
<dbReference type="AlphaFoldDB" id="A0AA37VS50"/>
<accession>A0AA37VS50</accession>
<evidence type="ECO:0000313" key="2">
    <source>
        <dbReference type="Proteomes" id="UP001161257"/>
    </source>
</evidence>
<dbReference type="Proteomes" id="UP001161257">
    <property type="component" value="Unassembled WGS sequence"/>
</dbReference>